<organism evidence="1">
    <name type="scientific">Anguilla anguilla</name>
    <name type="common">European freshwater eel</name>
    <name type="synonym">Muraena anguilla</name>
    <dbReference type="NCBI Taxonomy" id="7936"/>
    <lineage>
        <taxon>Eukaryota</taxon>
        <taxon>Metazoa</taxon>
        <taxon>Chordata</taxon>
        <taxon>Craniata</taxon>
        <taxon>Vertebrata</taxon>
        <taxon>Euteleostomi</taxon>
        <taxon>Actinopterygii</taxon>
        <taxon>Neopterygii</taxon>
        <taxon>Teleostei</taxon>
        <taxon>Anguilliformes</taxon>
        <taxon>Anguillidae</taxon>
        <taxon>Anguilla</taxon>
    </lineage>
</organism>
<reference evidence="1" key="2">
    <citation type="journal article" date="2015" name="Fish Shellfish Immunol.">
        <title>Early steps in the European eel (Anguilla anguilla)-Vibrio vulnificus interaction in the gills: Role of the RtxA13 toxin.</title>
        <authorList>
            <person name="Callol A."/>
            <person name="Pajuelo D."/>
            <person name="Ebbesson L."/>
            <person name="Teles M."/>
            <person name="MacKenzie S."/>
            <person name="Amaro C."/>
        </authorList>
    </citation>
    <scope>NUCLEOTIDE SEQUENCE</scope>
</reference>
<proteinExistence type="predicted"/>
<accession>A0A0E9RQK7</accession>
<reference evidence="1" key="1">
    <citation type="submission" date="2014-11" db="EMBL/GenBank/DDBJ databases">
        <authorList>
            <person name="Amaro Gonzalez C."/>
        </authorList>
    </citation>
    <scope>NUCLEOTIDE SEQUENCE</scope>
</reference>
<dbReference type="AlphaFoldDB" id="A0A0E9RQK7"/>
<protein>
    <submittedName>
        <fullName evidence="1">Uncharacterized protein</fullName>
    </submittedName>
</protein>
<evidence type="ECO:0000313" key="1">
    <source>
        <dbReference type="EMBL" id="JAH31446.1"/>
    </source>
</evidence>
<sequence length="34" mass="4239">MSQSLRRNRYRRLQKRSGFKEPLRLSRDCDLRES</sequence>
<dbReference type="EMBL" id="GBXM01077131">
    <property type="protein sequence ID" value="JAH31446.1"/>
    <property type="molecule type" value="Transcribed_RNA"/>
</dbReference>
<name>A0A0E9RQK7_ANGAN</name>